<proteinExistence type="inferred from homology"/>
<comment type="similarity">
    <text evidence="1">Belongs to the ComF/GntX family.</text>
</comment>
<feature type="domain" description="Phosphoribosyltransferase" evidence="2">
    <location>
        <begin position="209"/>
        <end position="261"/>
    </location>
</feature>
<name>A0A4Q9VW15_9HYPH</name>
<gene>
    <name evidence="4" type="ORF">EYW49_04435</name>
</gene>
<organism evidence="4 5">
    <name type="scientific">Siculibacillus lacustris</name>
    <dbReference type="NCBI Taxonomy" id="1549641"/>
    <lineage>
        <taxon>Bacteria</taxon>
        <taxon>Pseudomonadati</taxon>
        <taxon>Pseudomonadota</taxon>
        <taxon>Alphaproteobacteria</taxon>
        <taxon>Hyphomicrobiales</taxon>
        <taxon>Ancalomicrobiaceae</taxon>
        <taxon>Siculibacillus</taxon>
    </lineage>
</organism>
<keyword evidence="5" id="KW-1185">Reference proteome</keyword>
<evidence type="ECO:0000256" key="1">
    <source>
        <dbReference type="ARBA" id="ARBA00008007"/>
    </source>
</evidence>
<dbReference type="InterPro" id="IPR029057">
    <property type="entry name" value="PRTase-like"/>
</dbReference>
<dbReference type="InterPro" id="IPR000836">
    <property type="entry name" value="PRTase_dom"/>
</dbReference>
<evidence type="ECO:0000313" key="4">
    <source>
        <dbReference type="EMBL" id="TBW40469.1"/>
    </source>
</evidence>
<reference evidence="4 5" key="1">
    <citation type="submission" date="2019-02" db="EMBL/GenBank/DDBJ databases">
        <title>Siculibacillus lacustris gen. nov., sp. nov., a new rosette-forming bacterium isolated from a freshwater crater lake (Lake St. Ana, Romania).</title>
        <authorList>
            <person name="Felfoldi T."/>
            <person name="Marton Z."/>
            <person name="Szabo A."/>
            <person name="Mentes A."/>
            <person name="Boka K."/>
            <person name="Marialigeti K."/>
            <person name="Mathe I."/>
            <person name="Koncz M."/>
            <person name="Schumann P."/>
            <person name="Toth E."/>
        </authorList>
    </citation>
    <scope>NUCLEOTIDE SEQUENCE [LARGE SCALE GENOMIC DNA]</scope>
    <source>
        <strain evidence="4 5">SA-279</strain>
    </source>
</reference>
<evidence type="ECO:0000259" key="3">
    <source>
        <dbReference type="Pfam" id="PF18912"/>
    </source>
</evidence>
<dbReference type="OrthoDB" id="9779910at2"/>
<dbReference type="CDD" id="cd06223">
    <property type="entry name" value="PRTases_typeI"/>
    <property type="match status" value="1"/>
</dbReference>
<dbReference type="InterPro" id="IPR051910">
    <property type="entry name" value="ComF/GntX_DNA_util-trans"/>
</dbReference>
<dbReference type="Pfam" id="PF18912">
    <property type="entry name" value="DZR_2"/>
    <property type="match status" value="1"/>
</dbReference>
<protein>
    <submittedName>
        <fullName evidence="4">ComF family protein</fullName>
    </submittedName>
</protein>
<dbReference type="PANTHER" id="PTHR47505:SF1">
    <property type="entry name" value="DNA UTILIZATION PROTEIN YHGH"/>
    <property type="match status" value="1"/>
</dbReference>
<sequence>MGETEDEADGGRDPRWRRLARAVVAGGRSAVGGLVDLIVPPVCLACRRPVARAHGLCGACWARLTPIERPYCERLGIPFGYDIGPGALSAEAIASPPVFDRARAAVIFDDVARDLVHGLKYHDRTEAAPLIGRMTARAGRDLLIDAEVIVPLPLHRRRLWTRKFNQAALIALEVGRASGVAVDVGALIRIRATRPQVGLGEAERIANVRGAFRVPASHRAAIEGRRVVLVDDVLTTGATVSAATRALRRAGALRIDVLTFARVAPGGAITI</sequence>
<dbReference type="PANTHER" id="PTHR47505">
    <property type="entry name" value="DNA UTILIZATION PROTEIN YHGH"/>
    <property type="match status" value="1"/>
</dbReference>
<accession>A0A4Q9VW15</accession>
<evidence type="ECO:0000313" key="5">
    <source>
        <dbReference type="Proteomes" id="UP000292781"/>
    </source>
</evidence>
<dbReference type="SUPFAM" id="SSF53271">
    <property type="entry name" value="PRTase-like"/>
    <property type="match status" value="1"/>
</dbReference>
<feature type="domain" description="Double zinc ribbon" evidence="3">
    <location>
        <begin position="34"/>
        <end position="82"/>
    </location>
</feature>
<dbReference type="EMBL" id="SJFN01000004">
    <property type="protein sequence ID" value="TBW40469.1"/>
    <property type="molecule type" value="Genomic_DNA"/>
</dbReference>
<dbReference type="InterPro" id="IPR044005">
    <property type="entry name" value="DZR_2"/>
</dbReference>
<comment type="caution">
    <text evidence="4">The sequence shown here is derived from an EMBL/GenBank/DDBJ whole genome shotgun (WGS) entry which is preliminary data.</text>
</comment>
<dbReference type="Gene3D" id="3.40.50.2020">
    <property type="match status" value="1"/>
</dbReference>
<dbReference type="Pfam" id="PF00156">
    <property type="entry name" value="Pribosyltran"/>
    <property type="match status" value="1"/>
</dbReference>
<dbReference type="AlphaFoldDB" id="A0A4Q9VW15"/>
<dbReference type="Proteomes" id="UP000292781">
    <property type="component" value="Unassembled WGS sequence"/>
</dbReference>
<evidence type="ECO:0000259" key="2">
    <source>
        <dbReference type="Pfam" id="PF00156"/>
    </source>
</evidence>